<dbReference type="GO" id="GO:1990837">
    <property type="term" value="F:sequence-specific double-stranded DNA binding"/>
    <property type="evidence" value="ECO:0007669"/>
    <property type="project" value="TreeGrafter"/>
</dbReference>
<dbReference type="Pfam" id="PF02892">
    <property type="entry name" value="zf-BED"/>
    <property type="match status" value="1"/>
</dbReference>
<dbReference type="AlphaFoldDB" id="A0A834TDT2"/>
<dbReference type="SUPFAM" id="SSF57667">
    <property type="entry name" value="beta-beta-alpha zinc fingers"/>
    <property type="match status" value="1"/>
</dbReference>
<accession>A0A834TDT2</accession>
<dbReference type="EMBL" id="JAAIUW010000008">
    <property type="protein sequence ID" value="KAF7820288.1"/>
    <property type="molecule type" value="Genomic_DNA"/>
</dbReference>
<evidence type="ECO:0000256" key="5">
    <source>
        <dbReference type="SAM" id="Coils"/>
    </source>
</evidence>
<dbReference type="GO" id="GO:0006629">
    <property type="term" value="P:lipid metabolic process"/>
    <property type="evidence" value="ECO:0007669"/>
    <property type="project" value="InterPro"/>
</dbReference>
<dbReference type="InterPro" id="IPR036236">
    <property type="entry name" value="Znf_C2H2_sf"/>
</dbReference>
<gene>
    <name evidence="7" type="ORF">G2W53_025743</name>
</gene>
<feature type="coiled-coil region" evidence="5">
    <location>
        <begin position="321"/>
        <end position="401"/>
    </location>
</feature>
<dbReference type="PANTHER" id="PTHR34396:SF22">
    <property type="entry name" value="ZINC FINGER BED DOMAIN-CONTAINING PROTEIN DAYSLEEPER-LIKE"/>
    <property type="match status" value="1"/>
</dbReference>
<dbReference type="OrthoDB" id="1407510at2759"/>
<reference evidence="7" key="1">
    <citation type="submission" date="2020-09" db="EMBL/GenBank/DDBJ databases">
        <title>Genome-Enabled Discovery of Anthraquinone Biosynthesis in Senna tora.</title>
        <authorList>
            <person name="Kang S.-H."/>
            <person name="Pandey R.P."/>
            <person name="Lee C.-M."/>
            <person name="Sim J.-S."/>
            <person name="Jeong J.-T."/>
            <person name="Choi B.-S."/>
            <person name="Jung M."/>
            <person name="Ginzburg D."/>
            <person name="Zhao K."/>
            <person name="Won S.Y."/>
            <person name="Oh T.-J."/>
            <person name="Yu Y."/>
            <person name="Kim N.-H."/>
            <person name="Lee O.R."/>
            <person name="Lee T.-H."/>
            <person name="Bashyal P."/>
            <person name="Kim T.-S."/>
            <person name="Lee W.-H."/>
            <person name="Kawkins C."/>
            <person name="Kim C.-K."/>
            <person name="Kim J.S."/>
            <person name="Ahn B.O."/>
            <person name="Rhee S.Y."/>
            <person name="Sohng J.K."/>
        </authorList>
    </citation>
    <scope>NUCLEOTIDE SEQUENCE</scope>
    <source>
        <tissue evidence="7">Leaf</tissue>
    </source>
</reference>
<organism evidence="7 8">
    <name type="scientific">Senna tora</name>
    <dbReference type="NCBI Taxonomy" id="362788"/>
    <lineage>
        <taxon>Eukaryota</taxon>
        <taxon>Viridiplantae</taxon>
        <taxon>Streptophyta</taxon>
        <taxon>Embryophyta</taxon>
        <taxon>Tracheophyta</taxon>
        <taxon>Spermatophyta</taxon>
        <taxon>Magnoliopsida</taxon>
        <taxon>eudicotyledons</taxon>
        <taxon>Gunneridae</taxon>
        <taxon>Pentapetalae</taxon>
        <taxon>rosids</taxon>
        <taxon>fabids</taxon>
        <taxon>Fabales</taxon>
        <taxon>Fabaceae</taxon>
        <taxon>Caesalpinioideae</taxon>
        <taxon>Cassia clade</taxon>
        <taxon>Senna</taxon>
    </lineage>
</organism>
<keyword evidence="8" id="KW-1185">Reference proteome</keyword>
<keyword evidence="5" id="KW-0175">Coiled coil</keyword>
<evidence type="ECO:0000256" key="3">
    <source>
        <dbReference type="ARBA" id="ARBA00022833"/>
    </source>
</evidence>
<evidence type="ECO:0000256" key="4">
    <source>
        <dbReference type="PROSITE-ProRule" id="PRU00027"/>
    </source>
</evidence>
<keyword evidence="1" id="KW-0479">Metal-binding</keyword>
<dbReference type="PROSITE" id="PS50808">
    <property type="entry name" value="ZF_BED"/>
    <property type="match status" value="1"/>
</dbReference>
<dbReference type="GO" id="GO:0016298">
    <property type="term" value="F:lipase activity"/>
    <property type="evidence" value="ECO:0007669"/>
    <property type="project" value="InterPro"/>
</dbReference>
<dbReference type="GO" id="GO:0006357">
    <property type="term" value="P:regulation of transcription by RNA polymerase II"/>
    <property type="evidence" value="ECO:0007669"/>
    <property type="project" value="TreeGrafter"/>
</dbReference>
<dbReference type="PROSITE" id="PS01098">
    <property type="entry name" value="LIPASE_GDSL_SER"/>
    <property type="match status" value="1"/>
</dbReference>
<sequence length="456" mass="51623">MTLRKSPLSPLVLFGDSISTTGLLQQNKQDKMTSENTSVGIEYDYEDLNNSKRPKLVSKVWEDMLRIQTSDGSKVQCKHCGKLLQDNCGTSHLKRHLIICPKRPKTLDGVNQDLMASPYVRRAGFDKEFGPNTVLMVRPLKVEPESQISCFPETPTIHGSAITACSAIGREQHQKAKSTMMLPNIESPRNQMDLTLDDVEMRAFYASLDAETSVVSPAKNTRLAPELPKSTPCEETEKALKTLQDFLSKDFSVLLHPGQSNVMKSTLEYLSNLSEDDEVSIETRLLITEVSREFTRWSCDYNDASRKIESSTTNLLKADKIEESLEANKNQFKEVASLENELSNQLTSLEEKKKELEEQINAIKANICVFQSAKNTATKRKREIFEEGKTLKTQRDELKEQAPHLRDEWELAKKTQANIRAEWSKLGEKFSRRLGGGVNCEYFDSNNRSRSCSPEE</sequence>
<dbReference type="GO" id="GO:0008270">
    <property type="term" value="F:zinc ion binding"/>
    <property type="evidence" value="ECO:0007669"/>
    <property type="project" value="UniProtKB-KW"/>
</dbReference>
<dbReference type="Proteomes" id="UP000634136">
    <property type="component" value="Unassembled WGS sequence"/>
</dbReference>
<evidence type="ECO:0000256" key="1">
    <source>
        <dbReference type="ARBA" id="ARBA00022723"/>
    </source>
</evidence>
<dbReference type="InterPro" id="IPR053031">
    <property type="entry name" value="Cuticle_assoc_protein"/>
</dbReference>
<dbReference type="SMART" id="SM00614">
    <property type="entry name" value="ZnF_BED"/>
    <property type="match status" value="1"/>
</dbReference>
<protein>
    <submittedName>
        <fullName evidence="7">TMV resistance protein N</fullName>
    </submittedName>
</protein>
<evidence type="ECO:0000256" key="2">
    <source>
        <dbReference type="ARBA" id="ARBA00022771"/>
    </source>
</evidence>
<evidence type="ECO:0000313" key="8">
    <source>
        <dbReference type="Proteomes" id="UP000634136"/>
    </source>
</evidence>
<dbReference type="InterPro" id="IPR003656">
    <property type="entry name" value="Znf_BED"/>
</dbReference>
<dbReference type="PANTHER" id="PTHR34396">
    <property type="entry name" value="OS03G0264950 PROTEIN-RELATED"/>
    <property type="match status" value="1"/>
</dbReference>
<dbReference type="InterPro" id="IPR008265">
    <property type="entry name" value="Lipase_GDSL_AS"/>
</dbReference>
<evidence type="ECO:0000313" key="7">
    <source>
        <dbReference type="EMBL" id="KAF7820288.1"/>
    </source>
</evidence>
<dbReference type="GO" id="GO:0005634">
    <property type="term" value="C:nucleus"/>
    <property type="evidence" value="ECO:0007669"/>
    <property type="project" value="TreeGrafter"/>
</dbReference>
<evidence type="ECO:0000259" key="6">
    <source>
        <dbReference type="PROSITE" id="PS50808"/>
    </source>
</evidence>
<name>A0A834TDT2_9FABA</name>
<proteinExistence type="predicted"/>
<keyword evidence="3" id="KW-0862">Zinc</keyword>
<comment type="caution">
    <text evidence="7">The sequence shown here is derived from an EMBL/GenBank/DDBJ whole genome shotgun (WGS) entry which is preliminary data.</text>
</comment>
<keyword evidence="2 4" id="KW-0863">Zinc-finger</keyword>
<feature type="domain" description="BED-type" evidence="6">
    <location>
        <begin position="55"/>
        <end position="107"/>
    </location>
</feature>